<comment type="similarity">
    <text evidence="3 9 11">Belongs to the uracil-DNA glycosylase (UDG) superfamily. UNG family.</text>
</comment>
<evidence type="ECO:0000313" key="13">
    <source>
        <dbReference type="EMBL" id="SFO02723.1"/>
    </source>
</evidence>
<dbReference type="Proteomes" id="UP000181899">
    <property type="component" value="Unassembled WGS sequence"/>
</dbReference>
<dbReference type="SUPFAM" id="SSF52141">
    <property type="entry name" value="Uracil-DNA glycosylase-like"/>
    <property type="match status" value="1"/>
</dbReference>
<dbReference type="InterPro" id="IPR002043">
    <property type="entry name" value="UDG_fam1"/>
</dbReference>
<evidence type="ECO:0000256" key="5">
    <source>
        <dbReference type="ARBA" id="ARBA00018429"/>
    </source>
</evidence>
<dbReference type="NCBIfam" id="NF003588">
    <property type="entry name" value="PRK05254.1-1"/>
    <property type="match status" value="1"/>
</dbReference>
<gene>
    <name evidence="9" type="primary">ung</name>
    <name evidence="13" type="ORF">SAMN04488695_11118</name>
</gene>
<comment type="catalytic activity">
    <reaction evidence="1 9 11">
        <text>Hydrolyzes single-stranded DNA or mismatched double-stranded DNA and polynucleotides, releasing free uracil.</text>
        <dbReference type="EC" id="3.2.2.27"/>
    </reaction>
</comment>
<comment type="subcellular location">
    <subcellularLocation>
        <location evidence="9">Cytoplasm</location>
    </subcellularLocation>
</comment>
<dbReference type="Gene3D" id="3.40.470.10">
    <property type="entry name" value="Uracil-DNA glycosylase-like domain"/>
    <property type="match status" value="1"/>
</dbReference>
<keyword evidence="8 9" id="KW-0234">DNA repair</keyword>
<dbReference type="InterPro" id="IPR005122">
    <property type="entry name" value="Uracil-DNA_glycosylase-like"/>
</dbReference>
<accession>A0A1I5DU21</accession>
<keyword evidence="7 9" id="KW-0378">Hydrolase</keyword>
<dbReference type="PANTHER" id="PTHR11264">
    <property type="entry name" value="URACIL-DNA GLYCOSYLASE"/>
    <property type="match status" value="1"/>
</dbReference>
<dbReference type="NCBIfam" id="TIGR00628">
    <property type="entry name" value="ung"/>
    <property type="match status" value="1"/>
</dbReference>
<dbReference type="PANTHER" id="PTHR11264:SF0">
    <property type="entry name" value="URACIL-DNA GLYCOSYLASE"/>
    <property type="match status" value="1"/>
</dbReference>
<dbReference type="SMART" id="SM00986">
    <property type="entry name" value="UDG"/>
    <property type="match status" value="1"/>
</dbReference>
<dbReference type="EC" id="3.2.2.27" evidence="4 9"/>
<keyword evidence="14" id="KW-1185">Reference proteome</keyword>
<dbReference type="NCBIfam" id="NF003592">
    <property type="entry name" value="PRK05254.1-5"/>
    <property type="match status" value="1"/>
</dbReference>
<dbReference type="GO" id="GO:0097510">
    <property type="term" value="P:base-excision repair, AP site formation via deaminated base removal"/>
    <property type="evidence" value="ECO:0007669"/>
    <property type="project" value="TreeGrafter"/>
</dbReference>
<dbReference type="HAMAP" id="MF_00148">
    <property type="entry name" value="UDG"/>
    <property type="match status" value="1"/>
</dbReference>
<keyword evidence="6 9" id="KW-0227">DNA damage</keyword>
<dbReference type="NCBIfam" id="NF003589">
    <property type="entry name" value="PRK05254.1-2"/>
    <property type="match status" value="1"/>
</dbReference>
<dbReference type="OrthoDB" id="9804372at2"/>
<organism evidence="13 14">
    <name type="scientific">Proteiniclasticum ruminis</name>
    <dbReference type="NCBI Taxonomy" id="398199"/>
    <lineage>
        <taxon>Bacteria</taxon>
        <taxon>Bacillati</taxon>
        <taxon>Bacillota</taxon>
        <taxon>Clostridia</taxon>
        <taxon>Eubacteriales</taxon>
        <taxon>Clostridiaceae</taxon>
        <taxon>Proteiniclasticum</taxon>
    </lineage>
</organism>
<dbReference type="NCBIfam" id="NF003591">
    <property type="entry name" value="PRK05254.1-4"/>
    <property type="match status" value="1"/>
</dbReference>
<feature type="domain" description="Uracil-DNA glycosylase-like" evidence="12">
    <location>
        <begin position="50"/>
        <end position="209"/>
    </location>
</feature>
<dbReference type="RefSeq" id="WP_074912642.1">
    <property type="nucleotide sequence ID" value="NZ_FOVK01000011.1"/>
</dbReference>
<sequence>MEIRIGNSWDELLQEEVQKPYFQKLLQFLEKEYTEKTVFPKKEEIFRAFQRTPVEKVKVVILGQDPYHGENQAEGLAFSVRKGEKIPPSLRNIYKELESDLAIKSPDHGSLLSWAEDGVLLLNTVLTVEKGKANSHQKKGWELFTDHVIKKMGAQERPVVFFLWGNAAISKKKLIGSQHKIIESVHPSPLSARRGFFGSKPFSEANEFLLKTGQSPVKWQNL</sequence>
<evidence type="ECO:0000256" key="4">
    <source>
        <dbReference type="ARBA" id="ARBA00012030"/>
    </source>
</evidence>
<reference evidence="13 14" key="1">
    <citation type="submission" date="2016-10" db="EMBL/GenBank/DDBJ databases">
        <authorList>
            <person name="de Groot N.N."/>
        </authorList>
    </citation>
    <scope>NUCLEOTIDE SEQUENCE [LARGE SCALE GENOMIC DNA]</scope>
    <source>
        <strain evidence="13 14">ML2</strain>
    </source>
</reference>
<dbReference type="AlphaFoldDB" id="A0A1I5DU21"/>
<evidence type="ECO:0000259" key="12">
    <source>
        <dbReference type="SMART" id="SM00986"/>
    </source>
</evidence>
<dbReference type="PROSITE" id="PS00130">
    <property type="entry name" value="U_DNA_GLYCOSYLASE"/>
    <property type="match status" value="1"/>
</dbReference>
<dbReference type="InterPro" id="IPR018085">
    <property type="entry name" value="Ura-DNA_Glyclase_AS"/>
</dbReference>
<comment type="function">
    <text evidence="2 9 11">Excises uracil residues from the DNA which can arise as a result of misincorporation of dUMP residues by DNA polymerase or due to deamination of cytosine.</text>
</comment>
<dbReference type="SMART" id="SM00987">
    <property type="entry name" value="UreE_C"/>
    <property type="match status" value="1"/>
</dbReference>
<evidence type="ECO:0000256" key="6">
    <source>
        <dbReference type="ARBA" id="ARBA00022763"/>
    </source>
</evidence>
<evidence type="ECO:0000256" key="11">
    <source>
        <dbReference type="RuleBase" id="RU003780"/>
    </source>
</evidence>
<dbReference type="EMBL" id="FOVK01000011">
    <property type="protein sequence ID" value="SFO02723.1"/>
    <property type="molecule type" value="Genomic_DNA"/>
</dbReference>
<dbReference type="eggNOG" id="COG0692">
    <property type="taxonomic scope" value="Bacteria"/>
</dbReference>
<dbReference type="InterPro" id="IPR036895">
    <property type="entry name" value="Uracil-DNA_glycosylase-like_sf"/>
</dbReference>
<evidence type="ECO:0000256" key="2">
    <source>
        <dbReference type="ARBA" id="ARBA00002631"/>
    </source>
</evidence>
<dbReference type="GO" id="GO:0004844">
    <property type="term" value="F:uracil DNA N-glycosylase activity"/>
    <property type="evidence" value="ECO:0007669"/>
    <property type="project" value="UniProtKB-UniRule"/>
</dbReference>
<dbReference type="GO" id="GO:0005737">
    <property type="term" value="C:cytoplasm"/>
    <property type="evidence" value="ECO:0007669"/>
    <property type="project" value="UniProtKB-SubCell"/>
</dbReference>
<name>A0A1I5DU21_9CLOT</name>
<dbReference type="Pfam" id="PF03167">
    <property type="entry name" value="UDG"/>
    <property type="match status" value="1"/>
</dbReference>
<protein>
    <recommendedName>
        <fullName evidence="5 9">Uracil-DNA glycosylase</fullName>
        <shortName evidence="9">UDG</shortName>
        <ecNumber evidence="4 9">3.2.2.27</ecNumber>
    </recommendedName>
</protein>
<evidence type="ECO:0000256" key="1">
    <source>
        <dbReference type="ARBA" id="ARBA00001400"/>
    </source>
</evidence>
<evidence type="ECO:0000256" key="10">
    <source>
        <dbReference type="PROSITE-ProRule" id="PRU10072"/>
    </source>
</evidence>
<keyword evidence="9" id="KW-0963">Cytoplasm</keyword>
<evidence type="ECO:0000256" key="3">
    <source>
        <dbReference type="ARBA" id="ARBA00008184"/>
    </source>
</evidence>
<evidence type="ECO:0000256" key="9">
    <source>
        <dbReference type="HAMAP-Rule" id="MF_00148"/>
    </source>
</evidence>
<feature type="active site" description="Proton acceptor" evidence="9 10">
    <location>
        <position position="65"/>
    </location>
</feature>
<evidence type="ECO:0000256" key="7">
    <source>
        <dbReference type="ARBA" id="ARBA00022801"/>
    </source>
</evidence>
<evidence type="ECO:0000256" key="8">
    <source>
        <dbReference type="ARBA" id="ARBA00023204"/>
    </source>
</evidence>
<dbReference type="STRING" id="398199.SAMN05421804_101572"/>
<dbReference type="FunFam" id="3.40.470.10:FF:000001">
    <property type="entry name" value="Uracil-DNA glycosylase"/>
    <property type="match status" value="1"/>
</dbReference>
<proteinExistence type="inferred from homology"/>
<evidence type="ECO:0000313" key="14">
    <source>
        <dbReference type="Proteomes" id="UP000181899"/>
    </source>
</evidence>
<dbReference type="CDD" id="cd10027">
    <property type="entry name" value="UDG-F1-like"/>
    <property type="match status" value="1"/>
</dbReference>